<feature type="transmembrane region" description="Helical" evidence="6">
    <location>
        <begin position="62"/>
        <end position="81"/>
    </location>
</feature>
<evidence type="ECO:0000313" key="7">
    <source>
        <dbReference type="EMBL" id="KOO25317.1"/>
    </source>
</evidence>
<dbReference type="Proteomes" id="UP000037460">
    <property type="component" value="Unassembled WGS sequence"/>
</dbReference>
<protein>
    <submittedName>
        <fullName evidence="7">Tapt1 protein</fullName>
    </submittedName>
</protein>
<name>A0A0M0JG23_9EUKA</name>
<feature type="transmembrane region" description="Helical" evidence="6">
    <location>
        <begin position="467"/>
        <end position="492"/>
    </location>
</feature>
<evidence type="ECO:0000256" key="6">
    <source>
        <dbReference type="SAM" id="Phobius"/>
    </source>
</evidence>
<feature type="transmembrane region" description="Helical" evidence="6">
    <location>
        <begin position="348"/>
        <end position="367"/>
    </location>
</feature>
<reference evidence="8" key="1">
    <citation type="journal article" date="2015" name="PLoS Genet.">
        <title>Genome Sequence and Transcriptome Analyses of Chrysochromulina tobin: Metabolic Tools for Enhanced Algal Fitness in the Prominent Order Prymnesiales (Haptophyceae).</title>
        <authorList>
            <person name="Hovde B.T."/>
            <person name="Deodato C.R."/>
            <person name="Hunsperger H.M."/>
            <person name="Ryken S.A."/>
            <person name="Yost W."/>
            <person name="Jha R.K."/>
            <person name="Patterson J."/>
            <person name="Monnat R.J. Jr."/>
            <person name="Barlow S.B."/>
            <person name="Starkenburg S.R."/>
            <person name="Cattolico R.A."/>
        </authorList>
    </citation>
    <scope>NUCLEOTIDE SEQUENCE</scope>
    <source>
        <strain evidence="8">CCMP291</strain>
    </source>
</reference>
<feature type="transmembrane region" description="Helical" evidence="6">
    <location>
        <begin position="619"/>
        <end position="639"/>
    </location>
</feature>
<evidence type="ECO:0000256" key="5">
    <source>
        <dbReference type="ARBA" id="ARBA00023136"/>
    </source>
</evidence>
<dbReference type="GO" id="GO:0005789">
    <property type="term" value="C:endoplasmic reticulum membrane"/>
    <property type="evidence" value="ECO:0007669"/>
    <property type="project" value="TreeGrafter"/>
</dbReference>
<feature type="transmembrane region" description="Helical" evidence="6">
    <location>
        <begin position="36"/>
        <end position="56"/>
    </location>
</feature>
<comment type="caution">
    <text evidence="7">The sequence shown here is derived from an EMBL/GenBank/DDBJ whole genome shotgun (WGS) entry which is preliminary data.</text>
</comment>
<evidence type="ECO:0000313" key="8">
    <source>
        <dbReference type="Proteomes" id="UP000037460"/>
    </source>
</evidence>
<evidence type="ECO:0000256" key="2">
    <source>
        <dbReference type="ARBA" id="ARBA00008803"/>
    </source>
</evidence>
<keyword evidence="8" id="KW-1185">Reference proteome</keyword>
<accession>A0A0M0JG23</accession>
<keyword evidence="4 6" id="KW-1133">Transmembrane helix</keyword>
<keyword evidence="5 6" id="KW-0472">Membrane</keyword>
<keyword evidence="3 6" id="KW-0812">Transmembrane</keyword>
<feature type="transmembrane region" description="Helical" evidence="6">
    <location>
        <begin position="170"/>
        <end position="195"/>
    </location>
</feature>
<gene>
    <name evidence="7" type="ORF">Ctob_008439</name>
</gene>
<organism evidence="7 8">
    <name type="scientific">Chrysochromulina tobinii</name>
    <dbReference type="NCBI Taxonomy" id="1460289"/>
    <lineage>
        <taxon>Eukaryota</taxon>
        <taxon>Haptista</taxon>
        <taxon>Haptophyta</taxon>
        <taxon>Prymnesiophyceae</taxon>
        <taxon>Prymnesiales</taxon>
        <taxon>Chrysochromulinaceae</taxon>
        <taxon>Chrysochromulina</taxon>
    </lineage>
</organism>
<dbReference type="AlphaFoldDB" id="A0A0M0JG23"/>
<dbReference type="Pfam" id="PF05346">
    <property type="entry name" value="DUF747"/>
    <property type="match status" value="1"/>
</dbReference>
<evidence type="ECO:0000256" key="4">
    <source>
        <dbReference type="ARBA" id="ARBA00022989"/>
    </source>
</evidence>
<feature type="transmembrane region" description="Helical" evidence="6">
    <location>
        <begin position="588"/>
        <end position="607"/>
    </location>
</feature>
<sequence>MAREGFATFLGGQLGWDASPPDSVGRQQSIARKRAGVYNFLQVPWNLEPLLLFGYMTCLDSFLQLVTFMPLRVLGALLSLLRGRRLSYAQSSDVLRALLIIVASVLLLEVDTSHTYHNVRNQATLKLYVIFNLLEVFDKLCSSFGQDILESLFETAHQPRRWKGGLVFDFVIALVYVVLHTMVLFYHAVALNIALNSHNNILITLLISNNFVELKGNVFKKCEREHLFQVACSDVVERFQLSVYLSIVLMQFIFVLKVEWTIDELSELGLSFGLILAAELFVDWIKHSFIIKFNRIQPSIYGTFVQILCADARRPSEALSPKSREMAARAAMADDGQMTSPGEFSTPVAGRMGFVPLPLLCLVVRVLGHDVAPRVYLGHPSGWLMCFLLWLSLCFVKVLTGITLLGFACAAGRMLAVLATEPSAYCHYYIIFFAGVAEVSNVPLAFLELGRLLPLLPEAYPRLHGAAWAAFSVSFFTVRVLYWPTLAVRFWLDSLGTLHDNHRAQHWPVVRTYLVANAILTAMQLGWSFKLARRLLHMLPAIEAMCPRRALGHGKSRGSFRGPIFVATMEWRQRQLVAFETTRPALVFVYRASCWAYSLVGITYAVCLPRLPPDFQNTAIMSGRAFAACLVIQGVLSFVNDAICTFGYQMPGPRKLWLSADRLVATSLTANAIATARVWGASDQSGAPKELAIALVLSFAFFIPSRFSEITGRMQSFLFFHSCWHCLPCVFASSWIILSACRHAFSAV</sequence>
<feature type="transmembrane region" description="Helical" evidence="6">
    <location>
        <begin position="93"/>
        <end position="110"/>
    </location>
</feature>
<feature type="transmembrane region" description="Helical" evidence="6">
    <location>
        <begin position="428"/>
        <end position="447"/>
    </location>
</feature>
<comment type="subcellular location">
    <subcellularLocation>
        <location evidence="1">Membrane</location>
        <topology evidence="1">Multi-pass membrane protein</topology>
    </subcellularLocation>
</comment>
<evidence type="ECO:0000256" key="1">
    <source>
        <dbReference type="ARBA" id="ARBA00004141"/>
    </source>
</evidence>
<dbReference type="OrthoDB" id="29023at2759"/>
<evidence type="ECO:0000256" key="3">
    <source>
        <dbReference type="ARBA" id="ARBA00022692"/>
    </source>
</evidence>
<dbReference type="EMBL" id="JWZX01002991">
    <property type="protein sequence ID" value="KOO25317.1"/>
    <property type="molecule type" value="Genomic_DNA"/>
</dbReference>
<comment type="similarity">
    <text evidence="2">Belongs to the TAPT1 family.</text>
</comment>
<feature type="transmembrane region" description="Helical" evidence="6">
    <location>
        <begin position="387"/>
        <end position="416"/>
    </location>
</feature>
<dbReference type="InterPro" id="IPR008010">
    <property type="entry name" value="Tatp1"/>
</dbReference>
<feature type="transmembrane region" description="Helical" evidence="6">
    <location>
        <begin position="719"/>
        <end position="738"/>
    </location>
</feature>
<proteinExistence type="inferred from homology"/>
<dbReference type="PANTHER" id="PTHR13317">
    <property type="entry name" value="TRANSMEMBRANE ANTERIOR POSTERIOR TRANSFORMATION PROTEIN 1 HOMOLOG"/>
    <property type="match status" value="1"/>
</dbReference>
<dbReference type="PANTHER" id="PTHR13317:SF4">
    <property type="entry name" value="TRANSMEMBRANE ANTERIOR POSTERIOR TRANSFORMATION PROTEIN 1 HOMOLOG"/>
    <property type="match status" value="1"/>
</dbReference>